<dbReference type="Proteomes" id="UP000279962">
    <property type="component" value="Chromosome"/>
</dbReference>
<dbReference type="NCBIfam" id="NF003917">
    <property type="entry name" value="PRK05443.1-1"/>
    <property type="match status" value="1"/>
</dbReference>
<protein>
    <recommendedName>
        <fullName evidence="1 2">Polyphosphate kinase</fullName>
        <ecNumber evidence="1 2">2.7.4.1</ecNumber>
    </recommendedName>
    <alternativeName>
        <fullName evidence="1">ATP-polyphosphate phosphotransferase</fullName>
    </alternativeName>
    <alternativeName>
        <fullName evidence="1">Polyphosphoric acid kinase</fullName>
    </alternativeName>
</protein>
<dbReference type="EC" id="2.7.4.1" evidence="1 2"/>
<dbReference type="InterPro" id="IPR036832">
    <property type="entry name" value="PPK_N_dom_sf"/>
</dbReference>
<feature type="binding site" evidence="1">
    <location>
        <position position="600"/>
    </location>
    <ligand>
        <name>ATP</name>
        <dbReference type="ChEBI" id="CHEBI:30616"/>
    </ligand>
</feature>
<dbReference type="PANTHER" id="PTHR30218:SF0">
    <property type="entry name" value="POLYPHOSPHATE KINASE"/>
    <property type="match status" value="1"/>
</dbReference>
<dbReference type="InterPro" id="IPR003414">
    <property type="entry name" value="PP_kinase"/>
</dbReference>
<name>A0A385C7N4_9GAMM</name>
<dbReference type="CDD" id="cd09165">
    <property type="entry name" value="PLDc_PaPPK1_C1_like"/>
    <property type="match status" value="1"/>
</dbReference>
<evidence type="ECO:0000256" key="1">
    <source>
        <dbReference type="HAMAP-Rule" id="MF_00347"/>
    </source>
</evidence>
<comment type="cofactor">
    <cofactor evidence="1">
        <name>Mg(2+)</name>
        <dbReference type="ChEBI" id="CHEBI:18420"/>
    </cofactor>
</comment>
<dbReference type="SUPFAM" id="SSF56024">
    <property type="entry name" value="Phospholipase D/nuclease"/>
    <property type="match status" value="2"/>
</dbReference>
<dbReference type="RefSeq" id="WP_068974683.1">
    <property type="nucleotide sequence ID" value="NZ_CP031716.1"/>
</dbReference>
<dbReference type="KEGG" id="awu:BEN71_13905"/>
<feature type="binding site" evidence="1">
    <location>
        <position position="383"/>
    </location>
    <ligand>
        <name>Mg(2+)</name>
        <dbReference type="ChEBI" id="CHEBI:18420"/>
    </ligand>
</feature>
<dbReference type="STRING" id="1879050.GCA_001696605_02088"/>
<feature type="binding site" evidence="1">
    <location>
        <position position="413"/>
    </location>
    <ligand>
        <name>Mg(2+)</name>
        <dbReference type="ChEBI" id="CHEBI:18420"/>
    </ligand>
</feature>
<dbReference type="NCBIfam" id="NF003921">
    <property type="entry name" value="PRK05443.2-2"/>
    <property type="match status" value="1"/>
</dbReference>
<keyword evidence="1" id="KW-0479">Metal-binding</keyword>
<dbReference type="Gene3D" id="3.30.1840.10">
    <property type="entry name" value="Polyphosphate kinase middle domain"/>
    <property type="match status" value="1"/>
</dbReference>
<comment type="catalytic activity">
    <reaction evidence="1 2">
        <text>[phosphate](n) + ATP = [phosphate](n+1) + ADP</text>
        <dbReference type="Rhea" id="RHEA:19573"/>
        <dbReference type="Rhea" id="RHEA-COMP:9859"/>
        <dbReference type="Rhea" id="RHEA-COMP:14280"/>
        <dbReference type="ChEBI" id="CHEBI:16838"/>
        <dbReference type="ChEBI" id="CHEBI:30616"/>
        <dbReference type="ChEBI" id="CHEBI:456216"/>
        <dbReference type="EC" id="2.7.4.1"/>
    </reaction>
</comment>
<keyword evidence="1 2" id="KW-0808">Transferase</keyword>
<dbReference type="InterPro" id="IPR025200">
    <property type="entry name" value="PPK_C_dom2"/>
</dbReference>
<dbReference type="NCBIfam" id="TIGR03705">
    <property type="entry name" value="poly_P_kin"/>
    <property type="match status" value="1"/>
</dbReference>
<dbReference type="InterPro" id="IPR036830">
    <property type="entry name" value="PP_kinase_middle_dom_sf"/>
</dbReference>
<dbReference type="GO" id="GO:0009358">
    <property type="term" value="C:polyphosphate kinase complex"/>
    <property type="evidence" value="ECO:0007669"/>
    <property type="project" value="InterPro"/>
</dbReference>
<dbReference type="GO" id="GO:0046872">
    <property type="term" value="F:metal ion binding"/>
    <property type="evidence" value="ECO:0007669"/>
    <property type="project" value="UniProtKB-KW"/>
</dbReference>
<dbReference type="GO" id="GO:0005524">
    <property type="term" value="F:ATP binding"/>
    <property type="evidence" value="ECO:0007669"/>
    <property type="project" value="UniProtKB-KW"/>
</dbReference>
<dbReference type="Gene3D" id="3.30.870.10">
    <property type="entry name" value="Endonuclease Chain A"/>
    <property type="match status" value="2"/>
</dbReference>
<dbReference type="Gene3D" id="1.20.58.310">
    <property type="entry name" value="Polyphosphate kinase N-terminal domain"/>
    <property type="match status" value="1"/>
</dbReference>
<keyword evidence="1 3" id="KW-0418">Kinase</keyword>
<dbReference type="CDD" id="cd09168">
    <property type="entry name" value="PLDc_PaPPK1_C2_like"/>
    <property type="match status" value="1"/>
</dbReference>
<sequence>MNTAVTTTTPTEYSYNERYINRELSILDFHLRVLEQAVDPIHPLLERMNFLLIFSRNMDEFFEIRVAGMMEQLTLGNESRSPDGLTPKQVLDQISKTAHEAIERQYRILNDEIFPKLREEDICFLRRGELTPAQSVWIKKYFQEQVAPVLTPISLDPAHPFPRLVNKSLNFIVTLEGKDAFGRQIDLAVVPAPRSLPRVVRLPDELTGGKEHFVMLSAIIHEHVSDLFPGMTATGCYQFRVTRNADLALNEDVEDLAKALKGELSSRRFGRAVRLEVTQNCPEHIYDYLLDEFDLEETQLYKVDGPVNLARLVSNFKRPHMRYDSHVPAIPKVLKKSENIFSAMQKQDILLHHPFESFAPVINLLREAARDPQVLAIKQTLYRSGADSEIVQVLAEAARNGKEVTAVIELRARFDEESNIAVANVLQEAGAVVVYGIVGYKTHAKMILVVRRENNKLVRYVHLGTGNYHATNARIYTDYGLMTTDKELCEDVHRIFQELTGMGKMPKLKKLLHAPFTLHAQLVAFIDEEIANAKAGKPAQIIVKVNALTEVQLINKLYEASQAGVQIDLLIRSICCLRPGLPNLSENIRVRSIVGRFLEHTRVYYFGNNGNARIYCSSADWMDRNLFNRVEVCFPIEDPALKKRIYQQGLVNYLKDNTQAWLLQGDGTWLRAQLKDGETPYNAQQTLVEHFAG</sequence>
<reference evidence="3 4" key="1">
    <citation type="submission" date="2018-10" db="EMBL/GenBank/DDBJ databases">
        <title>The complete genome of Acinetobacter wuhouensis strain WCHAW010062.</title>
        <authorList>
            <person name="Hu Y."/>
            <person name="Long H."/>
            <person name="Feng Y."/>
            <person name="Zong Z."/>
        </authorList>
    </citation>
    <scope>NUCLEOTIDE SEQUENCE [LARGE SCALE GENOMIC DNA]</scope>
    <source>
        <strain evidence="3 4">WCHAW010062</strain>
    </source>
</reference>
<dbReference type="PANTHER" id="PTHR30218">
    <property type="entry name" value="POLYPHOSPHATE KINASE"/>
    <property type="match status" value="1"/>
</dbReference>
<dbReference type="Pfam" id="PF02503">
    <property type="entry name" value="PP_kinase"/>
    <property type="match status" value="1"/>
</dbReference>
<dbReference type="SUPFAM" id="SSF140356">
    <property type="entry name" value="PPK N-terminal domain-like"/>
    <property type="match status" value="1"/>
</dbReference>
<gene>
    <name evidence="3" type="primary">ppk1</name>
    <name evidence="1" type="synonym">ppk</name>
    <name evidence="3" type="ORF">CDG68_16655</name>
</gene>
<dbReference type="Pfam" id="PF13090">
    <property type="entry name" value="PP_kinase_C"/>
    <property type="match status" value="1"/>
</dbReference>
<dbReference type="HAMAP" id="MF_00347">
    <property type="entry name" value="Polyphosphate_kinase"/>
    <property type="match status" value="1"/>
</dbReference>
<evidence type="ECO:0000313" key="4">
    <source>
        <dbReference type="Proteomes" id="UP000279962"/>
    </source>
</evidence>
<keyword evidence="1" id="KW-0067">ATP-binding</keyword>
<dbReference type="AlphaFoldDB" id="A0A385C7N4"/>
<keyword evidence="1" id="KW-0547">Nucleotide-binding</keyword>
<accession>A0A385C7N4</accession>
<dbReference type="OrthoDB" id="9761456at2"/>
<keyword evidence="1 2" id="KW-0597">Phosphoprotein</keyword>
<dbReference type="Pfam" id="PF13089">
    <property type="entry name" value="PP_kinase_N"/>
    <property type="match status" value="1"/>
</dbReference>
<feature type="binding site" evidence="1">
    <location>
        <position position="57"/>
    </location>
    <ligand>
        <name>ATP</name>
        <dbReference type="ChEBI" id="CHEBI:30616"/>
    </ligand>
</feature>
<evidence type="ECO:0000313" key="3">
    <source>
        <dbReference type="EMBL" id="AYO55186.1"/>
    </source>
</evidence>
<dbReference type="NCBIfam" id="NF003918">
    <property type="entry name" value="PRK05443.1-2"/>
    <property type="match status" value="1"/>
</dbReference>
<dbReference type="SUPFAM" id="SSF143724">
    <property type="entry name" value="PHP14-like"/>
    <property type="match status" value="1"/>
</dbReference>
<comment type="function">
    <text evidence="1 2">Catalyzes the reversible transfer of the terminal phosphate of ATP to form a long-chain polyphosphate (polyP).</text>
</comment>
<dbReference type="PIRSF" id="PIRSF015589">
    <property type="entry name" value="PP_kinase"/>
    <property type="match status" value="1"/>
</dbReference>
<dbReference type="GO" id="GO:0008976">
    <property type="term" value="F:polyphosphate kinase activity"/>
    <property type="evidence" value="ECO:0007669"/>
    <property type="project" value="UniProtKB-UniRule"/>
</dbReference>
<feature type="active site" description="Phosphohistidine intermediate" evidence="1">
    <location>
        <position position="443"/>
    </location>
</feature>
<organism evidence="3 4">
    <name type="scientific">Acinetobacter wuhouensis</name>
    <dbReference type="NCBI Taxonomy" id="1879050"/>
    <lineage>
        <taxon>Bacteria</taxon>
        <taxon>Pseudomonadati</taxon>
        <taxon>Pseudomonadota</taxon>
        <taxon>Gammaproteobacteria</taxon>
        <taxon>Moraxellales</taxon>
        <taxon>Moraxellaceae</taxon>
        <taxon>Acinetobacter</taxon>
    </lineage>
</organism>
<proteinExistence type="inferred from homology"/>
<comment type="similarity">
    <text evidence="1 2">Belongs to the polyphosphate kinase 1 (PPK1) family.</text>
</comment>
<dbReference type="GO" id="GO:0006799">
    <property type="term" value="P:polyphosphate biosynthetic process"/>
    <property type="evidence" value="ECO:0007669"/>
    <property type="project" value="UniProtKB-UniRule"/>
</dbReference>
<dbReference type="InterPro" id="IPR025198">
    <property type="entry name" value="PPK_N_dom"/>
</dbReference>
<keyword evidence="1" id="KW-0460">Magnesium</keyword>
<feature type="binding site" evidence="1">
    <location>
        <position position="476"/>
    </location>
    <ligand>
        <name>ATP</name>
        <dbReference type="ChEBI" id="CHEBI:30616"/>
    </ligand>
</feature>
<evidence type="ECO:0000256" key="2">
    <source>
        <dbReference type="RuleBase" id="RU003800"/>
    </source>
</evidence>
<dbReference type="InterPro" id="IPR041108">
    <property type="entry name" value="PP_kinase_C_1"/>
</dbReference>
<dbReference type="InterPro" id="IPR024953">
    <property type="entry name" value="PP_kinase_middle"/>
</dbReference>
<dbReference type="Pfam" id="PF17941">
    <property type="entry name" value="PP_kinase_C_1"/>
    <property type="match status" value="1"/>
</dbReference>
<dbReference type="EMBL" id="CP033133">
    <property type="protein sequence ID" value="AYO55186.1"/>
    <property type="molecule type" value="Genomic_DNA"/>
</dbReference>
<comment type="PTM">
    <text evidence="1 2">An intermediate of this reaction is the autophosphorylated ppk in which a phosphate is covalently linked to a histidine residue through a N-P bond.</text>
</comment>
<feature type="binding site" evidence="1">
    <location>
        <position position="572"/>
    </location>
    <ligand>
        <name>ATP</name>
        <dbReference type="ChEBI" id="CHEBI:30616"/>
    </ligand>
</feature>